<dbReference type="VEuPathDB" id="FungiDB:HpaG809619"/>
<feature type="region of interest" description="Disordered" evidence="1">
    <location>
        <begin position="61"/>
        <end position="93"/>
    </location>
</feature>
<reference evidence="2" key="2">
    <citation type="submission" date="2015-06" db="UniProtKB">
        <authorList>
            <consortium name="EnsemblProtists"/>
        </authorList>
    </citation>
    <scope>IDENTIFICATION</scope>
    <source>
        <strain evidence="2">Emoy2</strain>
    </source>
</reference>
<dbReference type="EnsemblProtists" id="HpaT809619">
    <property type="protein sequence ID" value="HpaP809619"/>
    <property type="gene ID" value="HpaG809619"/>
</dbReference>
<dbReference type="eggNOG" id="ENOG502SB8Y">
    <property type="taxonomic scope" value="Eukaryota"/>
</dbReference>
<organism evidence="2 3">
    <name type="scientific">Hyaloperonospora arabidopsidis (strain Emoy2)</name>
    <name type="common">Downy mildew agent</name>
    <name type="synonym">Peronospora arabidopsidis</name>
    <dbReference type="NCBI Taxonomy" id="559515"/>
    <lineage>
        <taxon>Eukaryota</taxon>
        <taxon>Sar</taxon>
        <taxon>Stramenopiles</taxon>
        <taxon>Oomycota</taxon>
        <taxon>Peronosporomycetes</taxon>
        <taxon>Peronosporales</taxon>
        <taxon>Peronosporaceae</taxon>
        <taxon>Hyaloperonospora</taxon>
    </lineage>
</organism>
<protein>
    <submittedName>
        <fullName evidence="2">Uncharacterized protein</fullName>
    </submittedName>
</protein>
<reference evidence="3" key="1">
    <citation type="journal article" date="2010" name="Science">
        <title>Signatures of adaptation to obligate biotrophy in the Hyaloperonospora arabidopsidis genome.</title>
        <authorList>
            <person name="Baxter L."/>
            <person name="Tripathy S."/>
            <person name="Ishaque N."/>
            <person name="Boot N."/>
            <person name="Cabral A."/>
            <person name="Kemen E."/>
            <person name="Thines M."/>
            <person name="Ah-Fong A."/>
            <person name="Anderson R."/>
            <person name="Badejoko W."/>
            <person name="Bittner-Eddy P."/>
            <person name="Boore J.L."/>
            <person name="Chibucos M.C."/>
            <person name="Coates M."/>
            <person name="Dehal P."/>
            <person name="Delehaunty K."/>
            <person name="Dong S."/>
            <person name="Downton P."/>
            <person name="Dumas B."/>
            <person name="Fabro G."/>
            <person name="Fronick C."/>
            <person name="Fuerstenberg S.I."/>
            <person name="Fulton L."/>
            <person name="Gaulin E."/>
            <person name="Govers F."/>
            <person name="Hughes L."/>
            <person name="Humphray S."/>
            <person name="Jiang R.H."/>
            <person name="Judelson H."/>
            <person name="Kamoun S."/>
            <person name="Kyung K."/>
            <person name="Meijer H."/>
            <person name="Minx P."/>
            <person name="Morris P."/>
            <person name="Nelson J."/>
            <person name="Phuntumart V."/>
            <person name="Qutob D."/>
            <person name="Rehmany A."/>
            <person name="Rougon-Cardoso A."/>
            <person name="Ryden P."/>
            <person name="Torto-Alalibo T."/>
            <person name="Studholme D."/>
            <person name="Wang Y."/>
            <person name="Win J."/>
            <person name="Wood J."/>
            <person name="Clifton S.W."/>
            <person name="Rogers J."/>
            <person name="Van den Ackerveken G."/>
            <person name="Jones J.D."/>
            <person name="McDowell J.M."/>
            <person name="Beynon J."/>
            <person name="Tyler B.M."/>
        </authorList>
    </citation>
    <scope>NUCLEOTIDE SEQUENCE [LARGE SCALE GENOMIC DNA]</scope>
    <source>
        <strain evidence="3">Emoy2</strain>
    </source>
</reference>
<dbReference type="OMA" id="NGEHHNL"/>
<evidence type="ECO:0000313" key="2">
    <source>
        <dbReference type="EnsemblProtists" id="HpaP809619"/>
    </source>
</evidence>
<evidence type="ECO:0000313" key="3">
    <source>
        <dbReference type="Proteomes" id="UP000011713"/>
    </source>
</evidence>
<dbReference type="HOGENOM" id="CLU_1009970_0_0_1"/>
<sequence length="315" mass="34705">MTTLPPEQSQSQHDTDVMCRYPSKKCWNLRALKRNGEHHNLCDFHRQKANKNQRRLELKRKARAQGSSDLALGDKKRLRALKDTSSTRARRAPLSAHLAMKEEASAKQQQKQEAEVNRATAVSGLTSWFLQDLVLLDGVYDRAGFQVKDELPLATAASMSPIPFIELTHPPDAVDVETLAHILADAQGDACKSLEYATSGLDVPVSMYEGKTSPVDVGESWDSLDLGAASWLPVDQPSVNFDASAFVMDEDILGMHSQSKNKAEQSWLMPVSGHVNSLIAKKAQGPVMLTDRHTAVVNGRTLLRLFVVGVAQQQV</sequence>
<name>M4BT34_HYAAE</name>
<evidence type="ECO:0000256" key="1">
    <source>
        <dbReference type="SAM" id="MobiDB-lite"/>
    </source>
</evidence>
<accession>M4BT34</accession>
<dbReference type="AlphaFoldDB" id="M4BT34"/>
<dbReference type="Proteomes" id="UP000011713">
    <property type="component" value="Unassembled WGS sequence"/>
</dbReference>
<dbReference type="InParanoid" id="M4BT34"/>
<dbReference type="EMBL" id="ABWE02000278">
    <property type="status" value="NOT_ANNOTATED_CDS"/>
    <property type="molecule type" value="Genomic_DNA"/>
</dbReference>
<proteinExistence type="predicted"/>
<keyword evidence="3" id="KW-1185">Reference proteome</keyword>